<dbReference type="Gene3D" id="1.20.1720.10">
    <property type="entry name" value="Multidrug resistance protein D"/>
    <property type="match status" value="1"/>
</dbReference>
<feature type="transmembrane region" description="Helical" evidence="7">
    <location>
        <begin position="243"/>
        <end position="262"/>
    </location>
</feature>
<evidence type="ECO:0000256" key="6">
    <source>
        <dbReference type="SAM" id="MobiDB-lite"/>
    </source>
</evidence>
<dbReference type="GO" id="GO:0022857">
    <property type="term" value="F:transmembrane transporter activity"/>
    <property type="evidence" value="ECO:0007669"/>
    <property type="project" value="InterPro"/>
</dbReference>
<feature type="transmembrane region" description="Helical" evidence="7">
    <location>
        <begin position="368"/>
        <end position="387"/>
    </location>
</feature>
<dbReference type="InterPro" id="IPR020846">
    <property type="entry name" value="MFS_dom"/>
</dbReference>
<feature type="transmembrane region" description="Helical" evidence="7">
    <location>
        <begin position="207"/>
        <end position="227"/>
    </location>
</feature>
<feature type="compositionally biased region" description="Basic and acidic residues" evidence="6">
    <location>
        <begin position="14"/>
        <end position="25"/>
    </location>
</feature>
<name>A0A7G6YCF8_9MICO</name>
<keyword evidence="3 7" id="KW-0812">Transmembrane</keyword>
<feature type="region of interest" description="Disordered" evidence="6">
    <location>
        <begin position="1"/>
        <end position="25"/>
    </location>
</feature>
<feature type="transmembrane region" description="Helical" evidence="7">
    <location>
        <begin position="434"/>
        <end position="453"/>
    </location>
</feature>
<comment type="subcellular location">
    <subcellularLocation>
        <location evidence="1">Cell membrane</location>
        <topology evidence="1">Multi-pass membrane protein</topology>
    </subcellularLocation>
</comment>
<evidence type="ECO:0000256" key="4">
    <source>
        <dbReference type="ARBA" id="ARBA00022989"/>
    </source>
</evidence>
<feature type="transmembrane region" description="Helical" evidence="7">
    <location>
        <begin position="268"/>
        <end position="286"/>
    </location>
</feature>
<evidence type="ECO:0000256" key="3">
    <source>
        <dbReference type="ARBA" id="ARBA00022692"/>
    </source>
</evidence>
<feature type="transmembrane region" description="Helical" evidence="7">
    <location>
        <begin position="87"/>
        <end position="104"/>
    </location>
</feature>
<sequence length="499" mass="51985">MARRGHGGAAHRGGAPDRARGDAPDREAGASVIDLIAAKPGPADRFDRRLLAPMMIGAVLNPVNSSIIAVALVPIATALGAPASESAWLVSSLYLATSIGQPLVGRLVDMFGPRRLSIAGAILTGLAGVIGVFAPNIAVLVIARVVLGFGTCAGYPAAMYLIRSEATRTGMRSPAGVLTALSVTTQTIAVIGPTLGGLLIQVGGWRATFAVNIPLAIASLVLSLLFLPKSTALDATRPARGRLDYLGIALFAGTLVSLLLFLMNIHLAQLWLLVLAAVFGAAFALWELRRADPFIDVRVFAGNVPLLVTYARGVLAATVSYCYLYGFTQWLEGGRGLSPAAAGLILLPTFGIGIVVASVFGRKPEIRWKLIVGAAGQIVMAVLLLLVGPEAAIWSLVLIAIVTGVPQGLVSLAIQNTLYHQADPARMGATSGLLRTFMYVGAMLASAATGAFFHTTADTSGLHDLAWFMLGAGALFLVITLVDRSLRRVDRLATGATED</sequence>
<feature type="transmembrane region" description="Helical" evidence="7">
    <location>
        <begin position="174"/>
        <end position="195"/>
    </location>
</feature>
<evidence type="ECO:0000256" key="7">
    <source>
        <dbReference type="SAM" id="Phobius"/>
    </source>
</evidence>
<feature type="transmembrane region" description="Helical" evidence="7">
    <location>
        <begin position="307"/>
        <end position="328"/>
    </location>
</feature>
<dbReference type="PANTHER" id="PTHR42718:SF9">
    <property type="entry name" value="MAJOR FACILITATOR SUPERFAMILY MULTIDRUG TRANSPORTER MFSC"/>
    <property type="match status" value="1"/>
</dbReference>
<dbReference type="PROSITE" id="PS50850">
    <property type="entry name" value="MFS"/>
    <property type="match status" value="1"/>
</dbReference>
<keyword evidence="2" id="KW-0813">Transport</keyword>
<feature type="transmembrane region" description="Helical" evidence="7">
    <location>
        <begin position="340"/>
        <end position="361"/>
    </location>
</feature>
<dbReference type="GO" id="GO:0005886">
    <property type="term" value="C:plasma membrane"/>
    <property type="evidence" value="ECO:0007669"/>
    <property type="project" value="UniProtKB-SubCell"/>
</dbReference>
<dbReference type="Proteomes" id="UP000515511">
    <property type="component" value="Chromosome"/>
</dbReference>
<dbReference type="KEGG" id="lse:F1C12_14330"/>
<evidence type="ECO:0000313" key="10">
    <source>
        <dbReference type="Proteomes" id="UP000515511"/>
    </source>
</evidence>
<dbReference type="PANTHER" id="PTHR42718">
    <property type="entry name" value="MAJOR FACILITATOR SUPERFAMILY MULTIDRUG TRANSPORTER MFSC"/>
    <property type="match status" value="1"/>
</dbReference>
<keyword evidence="5 7" id="KW-0472">Membrane</keyword>
<dbReference type="InterPro" id="IPR011701">
    <property type="entry name" value="MFS"/>
</dbReference>
<evidence type="ECO:0000313" key="9">
    <source>
        <dbReference type="EMBL" id="QNE36173.1"/>
    </source>
</evidence>
<evidence type="ECO:0000256" key="1">
    <source>
        <dbReference type="ARBA" id="ARBA00004651"/>
    </source>
</evidence>
<feature type="transmembrane region" description="Helical" evidence="7">
    <location>
        <begin position="141"/>
        <end position="162"/>
    </location>
</feature>
<dbReference type="Gene3D" id="1.20.1250.20">
    <property type="entry name" value="MFS general substrate transporter like domains"/>
    <property type="match status" value="1"/>
</dbReference>
<accession>A0A7G6YCF8</accession>
<organism evidence="9 10">
    <name type="scientific">Leifsonia shinshuensis</name>
    <dbReference type="NCBI Taxonomy" id="150026"/>
    <lineage>
        <taxon>Bacteria</taxon>
        <taxon>Bacillati</taxon>
        <taxon>Actinomycetota</taxon>
        <taxon>Actinomycetes</taxon>
        <taxon>Micrococcales</taxon>
        <taxon>Microbacteriaceae</taxon>
        <taxon>Leifsonia</taxon>
    </lineage>
</organism>
<evidence type="ECO:0000259" key="8">
    <source>
        <dbReference type="PROSITE" id="PS50850"/>
    </source>
</evidence>
<feature type="transmembrane region" description="Helical" evidence="7">
    <location>
        <begin position="116"/>
        <end position="135"/>
    </location>
</feature>
<proteinExistence type="predicted"/>
<dbReference type="EMBL" id="CP043641">
    <property type="protein sequence ID" value="QNE36173.1"/>
    <property type="molecule type" value="Genomic_DNA"/>
</dbReference>
<dbReference type="InterPro" id="IPR036259">
    <property type="entry name" value="MFS_trans_sf"/>
</dbReference>
<evidence type="ECO:0000256" key="5">
    <source>
        <dbReference type="ARBA" id="ARBA00023136"/>
    </source>
</evidence>
<gene>
    <name evidence="9" type="ORF">F1C12_14330</name>
</gene>
<dbReference type="AlphaFoldDB" id="A0A7G6YCF8"/>
<keyword evidence="4 7" id="KW-1133">Transmembrane helix</keyword>
<feature type="transmembrane region" description="Helical" evidence="7">
    <location>
        <begin position="465"/>
        <end position="482"/>
    </location>
</feature>
<feature type="domain" description="Major facilitator superfamily (MFS) profile" evidence="8">
    <location>
        <begin position="50"/>
        <end position="488"/>
    </location>
</feature>
<feature type="transmembrane region" description="Helical" evidence="7">
    <location>
        <begin position="58"/>
        <end position="81"/>
    </location>
</feature>
<reference evidence="10" key="1">
    <citation type="submission" date="2019-09" db="EMBL/GenBank/DDBJ databases">
        <title>Antimicrobial potential of Antarctic Bacteria.</title>
        <authorList>
            <person name="Benaud N."/>
            <person name="Edwards R.J."/>
            <person name="Ferrari B.C."/>
        </authorList>
    </citation>
    <scope>NUCLEOTIDE SEQUENCE [LARGE SCALE GENOMIC DNA]</scope>
    <source>
        <strain evidence="10">INR9</strain>
    </source>
</reference>
<dbReference type="SUPFAM" id="SSF103473">
    <property type="entry name" value="MFS general substrate transporter"/>
    <property type="match status" value="1"/>
</dbReference>
<feature type="transmembrane region" description="Helical" evidence="7">
    <location>
        <begin position="393"/>
        <end position="414"/>
    </location>
</feature>
<evidence type="ECO:0000256" key="2">
    <source>
        <dbReference type="ARBA" id="ARBA00022448"/>
    </source>
</evidence>
<protein>
    <submittedName>
        <fullName evidence="9">MFS transporter</fullName>
    </submittedName>
</protein>
<dbReference type="Pfam" id="PF07690">
    <property type="entry name" value="MFS_1"/>
    <property type="match status" value="1"/>
</dbReference>